<dbReference type="Gene3D" id="3.30.70.1740">
    <property type="entry name" value="Bypass-of-forespore C, C-terminal domain"/>
    <property type="match status" value="1"/>
</dbReference>
<dbReference type="AlphaFoldDB" id="A0A1B2DRL5"/>
<name>A0A1B2DRL5_9BACL</name>
<protein>
    <recommendedName>
        <fullName evidence="1">Bypass of forespore C C-terminal domain-containing protein</fullName>
    </recommendedName>
</protein>
<dbReference type="EMBL" id="CP016808">
    <property type="protein sequence ID" value="ANY70352.1"/>
    <property type="molecule type" value="Genomic_DNA"/>
</dbReference>
<gene>
    <name evidence="2" type="ORF">BBD42_30535</name>
</gene>
<sequence>MMLMSLWKQLKRKLRRRPLWTLGSIALLAVTLAATVWHPAKAAAAVNMASAAANFADSASGANPAGVGAASGAGAASGPSAELLRELREQQEPVSVMLRRYYLCGEESRPLGRMTSLQLIRLLEANGEWHASFDKKTRRVLVEQTVDEFSKHCQNEAYMGVDRQGNLSLFEGAPQQEKVLRTFFQLDIRYLESSLPRDKVEQLTHGIKINDIEEFNSVLSTFSDYELGHGKPAARSAY</sequence>
<organism evidence="2">
    <name type="scientific">Paenibacillus sp. BIHB 4019</name>
    <dbReference type="NCBI Taxonomy" id="1870819"/>
    <lineage>
        <taxon>Bacteria</taxon>
        <taxon>Bacillati</taxon>
        <taxon>Bacillota</taxon>
        <taxon>Bacilli</taxon>
        <taxon>Bacillales</taxon>
        <taxon>Paenibacillaceae</taxon>
        <taxon>Paenibacillus</taxon>
    </lineage>
</organism>
<proteinExistence type="predicted"/>
<dbReference type="InterPro" id="IPR038117">
    <property type="entry name" value="BofC_C_sf"/>
</dbReference>
<reference evidence="2" key="1">
    <citation type="submission" date="2016-08" db="EMBL/GenBank/DDBJ databases">
        <title>Complete Genome Seqeunce of Paenibacillus sp. BIHB 4019 from tea rhizoplane.</title>
        <authorList>
            <person name="Thakur R."/>
            <person name="Swarnkar M.K."/>
            <person name="Gulati A."/>
        </authorList>
    </citation>
    <scope>NUCLEOTIDE SEQUENCE [LARGE SCALE GENOMIC DNA]</scope>
    <source>
        <strain evidence="2">BIHB4019</strain>
    </source>
</reference>
<dbReference type="InterPro" id="IPR015050">
    <property type="entry name" value="BofC_C"/>
</dbReference>
<accession>A0A1B2DRL5</accession>
<evidence type="ECO:0000259" key="1">
    <source>
        <dbReference type="Pfam" id="PF08955"/>
    </source>
</evidence>
<evidence type="ECO:0000313" key="2">
    <source>
        <dbReference type="EMBL" id="ANY70352.1"/>
    </source>
</evidence>
<dbReference type="Pfam" id="PF08955">
    <property type="entry name" value="BofC_C"/>
    <property type="match status" value="1"/>
</dbReference>
<feature type="domain" description="Bypass of forespore C C-terminal" evidence="1">
    <location>
        <begin position="150"/>
        <end position="223"/>
    </location>
</feature>
<dbReference type="RefSeq" id="WP_099521276.1">
    <property type="nucleotide sequence ID" value="NZ_CP016808.1"/>
</dbReference>